<dbReference type="PROSITE" id="PS50865">
    <property type="entry name" value="ZF_MYND_2"/>
    <property type="match status" value="1"/>
</dbReference>
<feature type="domain" description="MYND-type" evidence="5">
    <location>
        <begin position="274"/>
        <end position="325"/>
    </location>
</feature>
<evidence type="ECO:0000313" key="7">
    <source>
        <dbReference type="Proteomes" id="UP001219525"/>
    </source>
</evidence>
<dbReference type="Gene3D" id="6.10.140.2220">
    <property type="match status" value="1"/>
</dbReference>
<evidence type="ECO:0000256" key="3">
    <source>
        <dbReference type="ARBA" id="ARBA00022833"/>
    </source>
</evidence>
<dbReference type="SUPFAM" id="SSF144232">
    <property type="entry name" value="HIT/MYND zinc finger-like"/>
    <property type="match status" value="1"/>
</dbReference>
<protein>
    <recommendedName>
        <fullName evidence="5">MYND-type domain-containing protein</fullName>
    </recommendedName>
</protein>
<dbReference type="Proteomes" id="UP001219525">
    <property type="component" value="Unassembled WGS sequence"/>
</dbReference>
<keyword evidence="3" id="KW-0862">Zinc</keyword>
<name>A0AAD6Y2F2_9AGAR</name>
<evidence type="ECO:0000313" key="6">
    <source>
        <dbReference type="EMBL" id="KAJ7193426.1"/>
    </source>
</evidence>
<organism evidence="6 7">
    <name type="scientific">Mycena pura</name>
    <dbReference type="NCBI Taxonomy" id="153505"/>
    <lineage>
        <taxon>Eukaryota</taxon>
        <taxon>Fungi</taxon>
        <taxon>Dikarya</taxon>
        <taxon>Basidiomycota</taxon>
        <taxon>Agaricomycotina</taxon>
        <taxon>Agaricomycetes</taxon>
        <taxon>Agaricomycetidae</taxon>
        <taxon>Agaricales</taxon>
        <taxon>Marasmiineae</taxon>
        <taxon>Mycenaceae</taxon>
        <taxon>Mycena</taxon>
    </lineage>
</organism>
<accession>A0AAD6Y2F2</accession>
<keyword evidence="1" id="KW-0479">Metal-binding</keyword>
<dbReference type="Pfam" id="PF01753">
    <property type="entry name" value="zf-MYND"/>
    <property type="match status" value="1"/>
</dbReference>
<gene>
    <name evidence="6" type="ORF">GGX14DRAFT_478131</name>
</gene>
<evidence type="ECO:0000256" key="4">
    <source>
        <dbReference type="PROSITE-ProRule" id="PRU00134"/>
    </source>
</evidence>
<comment type="caution">
    <text evidence="6">The sequence shown here is derived from an EMBL/GenBank/DDBJ whole genome shotgun (WGS) entry which is preliminary data.</text>
</comment>
<dbReference type="AlphaFoldDB" id="A0AAD6Y2F2"/>
<proteinExistence type="predicted"/>
<dbReference type="EMBL" id="JARJCW010000108">
    <property type="protein sequence ID" value="KAJ7193426.1"/>
    <property type="molecule type" value="Genomic_DNA"/>
</dbReference>
<keyword evidence="7" id="KW-1185">Reference proteome</keyword>
<evidence type="ECO:0000256" key="2">
    <source>
        <dbReference type="ARBA" id="ARBA00022771"/>
    </source>
</evidence>
<keyword evidence="2 4" id="KW-0863">Zinc-finger</keyword>
<evidence type="ECO:0000259" key="5">
    <source>
        <dbReference type="PROSITE" id="PS50865"/>
    </source>
</evidence>
<reference evidence="6" key="1">
    <citation type="submission" date="2023-03" db="EMBL/GenBank/DDBJ databases">
        <title>Massive genome expansion in bonnet fungi (Mycena s.s.) driven by repeated elements and novel gene families across ecological guilds.</title>
        <authorList>
            <consortium name="Lawrence Berkeley National Laboratory"/>
            <person name="Harder C.B."/>
            <person name="Miyauchi S."/>
            <person name="Viragh M."/>
            <person name="Kuo A."/>
            <person name="Thoen E."/>
            <person name="Andreopoulos B."/>
            <person name="Lu D."/>
            <person name="Skrede I."/>
            <person name="Drula E."/>
            <person name="Henrissat B."/>
            <person name="Morin E."/>
            <person name="Kohler A."/>
            <person name="Barry K."/>
            <person name="LaButti K."/>
            <person name="Morin E."/>
            <person name="Salamov A."/>
            <person name="Lipzen A."/>
            <person name="Mereny Z."/>
            <person name="Hegedus B."/>
            <person name="Baldrian P."/>
            <person name="Stursova M."/>
            <person name="Weitz H."/>
            <person name="Taylor A."/>
            <person name="Grigoriev I.V."/>
            <person name="Nagy L.G."/>
            <person name="Martin F."/>
            <person name="Kauserud H."/>
        </authorList>
    </citation>
    <scope>NUCLEOTIDE SEQUENCE</scope>
    <source>
        <strain evidence="6">9144</strain>
    </source>
</reference>
<evidence type="ECO:0000256" key="1">
    <source>
        <dbReference type="ARBA" id="ARBA00022723"/>
    </source>
</evidence>
<dbReference type="GO" id="GO:0008270">
    <property type="term" value="F:zinc ion binding"/>
    <property type="evidence" value="ECO:0007669"/>
    <property type="project" value="UniProtKB-KW"/>
</dbReference>
<sequence>MIFDSPKSPSFKKDRRGWNKAWEHDLALLYGSSVDFAQTRGQPLPSLFQLARARGTIPEDHITDKSAMHLQEIKRYICALQRKLTCKAAKSFAEDDFEAKWVACSALEREELILEGLVRTCEIAPEYEDQRRWAPELVLDRLNHASGRGYIDLLKTLLLQNPDNLVEFNSVPNLVYDQITAIGDNPSLGVVVYKKQLDTDRIHILTKVVWNILLAFYGESEEIVHVKSQQRGRDDKRHLKKILEHPGLDAETQAMIKARVQESSKLWQRSERCCASCGLTADRAGVSSLSACQRCKAIGRVVFYCSKKCQVENWKNGSPPHKTICGDKNAMIDAVLAPSARKSVPAGKENSEFGHPRRGYIRSPALLHQLDNLKKEPETDYVFIQPAPLCDFTIKITKPNVRELFRACLKRAACEHAPREVYQMFLLLKSAAISSPEYGIEGLKKQFFKEYGYDIDVLKAEYDP</sequence>
<dbReference type="InterPro" id="IPR002893">
    <property type="entry name" value="Znf_MYND"/>
</dbReference>